<protein>
    <submittedName>
        <fullName evidence="9">ABC transporter permease</fullName>
    </submittedName>
</protein>
<feature type="transmembrane region" description="Helical" evidence="7">
    <location>
        <begin position="252"/>
        <end position="273"/>
    </location>
</feature>
<feature type="transmembrane region" description="Helical" evidence="7">
    <location>
        <begin position="205"/>
        <end position="226"/>
    </location>
</feature>
<feature type="transmembrane region" description="Helical" evidence="7">
    <location>
        <begin position="20"/>
        <end position="42"/>
    </location>
</feature>
<keyword evidence="5 7" id="KW-1133">Transmembrane helix</keyword>
<dbReference type="InterPro" id="IPR050366">
    <property type="entry name" value="BP-dependent_transpt_permease"/>
</dbReference>
<dbReference type="Proteomes" id="UP001155380">
    <property type="component" value="Unassembled WGS sequence"/>
</dbReference>
<comment type="caution">
    <text evidence="9">The sequence shown here is derived from an EMBL/GenBank/DDBJ whole genome shotgun (WGS) entry which is preliminary data.</text>
</comment>
<keyword evidence="4 7" id="KW-0812">Transmembrane</keyword>
<dbReference type="AlphaFoldDB" id="A0AAJ1BUY9"/>
<dbReference type="RefSeq" id="WP_250915898.1">
    <property type="nucleotide sequence ID" value="NZ_JAMXLX010000002.1"/>
</dbReference>
<accession>A0AAJ1BUY9</accession>
<organism evidence="9 10">
    <name type="scientific">Ciceribacter sichuanensis</name>
    <dbReference type="NCBI Taxonomy" id="2949647"/>
    <lineage>
        <taxon>Bacteria</taxon>
        <taxon>Pseudomonadati</taxon>
        <taxon>Pseudomonadota</taxon>
        <taxon>Alphaproteobacteria</taxon>
        <taxon>Hyphomicrobiales</taxon>
        <taxon>Rhizobiaceae</taxon>
        <taxon>Ciceribacter</taxon>
    </lineage>
</organism>
<evidence type="ECO:0000313" key="10">
    <source>
        <dbReference type="Proteomes" id="UP001155380"/>
    </source>
</evidence>
<feature type="transmembrane region" description="Helical" evidence="7">
    <location>
        <begin position="84"/>
        <end position="109"/>
    </location>
</feature>
<dbReference type="PANTHER" id="PTHR43386">
    <property type="entry name" value="OLIGOPEPTIDE TRANSPORT SYSTEM PERMEASE PROTEIN APPC"/>
    <property type="match status" value="1"/>
</dbReference>
<evidence type="ECO:0000256" key="2">
    <source>
        <dbReference type="ARBA" id="ARBA00022448"/>
    </source>
</evidence>
<evidence type="ECO:0000256" key="1">
    <source>
        <dbReference type="ARBA" id="ARBA00004651"/>
    </source>
</evidence>
<feature type="transmembrane region" description="Helical" evidence="7">
    <location>
        <begin position="129"/>
        <end position="153"/>
    </location>
</feature>
<dbReference type="SUPFAM" id="SSF161098">
    <property type="entry name" value="MetI-like"/>
    <property type="match status" value="1"/>
</dbReference>
<dbReference type="GO" id="GO:0055085">
    <property type="term" value="P:transmembrane transport"/>
    <property type="evidence" value="ECO:0007669"/>
    <property type="project" value="InterPro"/>
</dbReference>
<reference evidence="9" key="1">
    <citation type="submission" date="2022-06" db="EMBL/GenBank/DDBJ databases">
        <authorList>
            <person name="Sun Q."/>
        </authorList>
    </citation>
    <scope>NUCLEOTIDE SEQUENCE</scope>
    <source>
        <strain evidence="9">S101</strain>
    </source>
</reference>
<dbReference type="InterPro" id="IPR000515">
    <property type="entry name" value="MetI-like"/>
</dbReference>
<comment type="similarity">
    <text evidence="7">Belongs to the binding-protein-dependent transport system permease family.</text>
</comment>
<evidence type="ECO:0000259" key="8">
    <source>
        <dbReference type="PROSITE" id="PS50928"/>
    </source>
</evidence>
<evidence type="ECO:0000313" key="9">
    <source>
        <dbReference type="EMBL" id="MCO5956817.1"/>
    </source>
</evidence>
<keyword evidence="2 7" id="KW-0813">Transport</keyword>
<name>A0AAJ1BUY9_9HYPH</name>
<proteinExistence type="inferred from homology"/>
<dbReference type="PROSITE" id="PS50928">
    <property type="entry name" value="ABC_TM1"/>
    <property type="match status" value="1"/>
</dbReference>
<feature type="domain" description="ABC transmembrane type-1" evidence="8">
    <location>
        <begin position="80"/>
        <end position="269"/>
    </location>
</feature>
<dbReference type="CDD" id="cd06261">
    <property type="entry name" value="TM_PBP2"/>
    <property type="match status" value="1"/>
</dbReference>
<evidence type="ECO:0000256" key="7">
    <source>
        <dbReference type="RuleBase" id="RU363032"/>
    </source>
</evidence>
<evidence type="ECO:0000256" key="5">
    <source>
        <dbReference type="ARBA" id="ARBA00022989"/>
    </source>
</evidence>
<dbReference type="GO" id="GO:0005886">
    <property type="term" value="C:plasma membrane"/>
    <property type="evidence" value="ECO:0007669"/>
    <property type="project" value="UniProtKB-SubCell"/>
</dbReference>
<dbReference type="InterPro" id="IPR035906">
    <property type="entry name" value="MetI-like_sf"/>
</dbReference>
<dbReference type="PANTHER" id="PTHR43386:SF25">
    <property type="entry name" value="PEPTIDE ABC TRANSPORTER PERMEASE PROTEIN"/>
    <property type="match status" value="1"/>
</dbReference>
<dbReference type="EMBL" id="JAMXLX010000002">
    <property type="protein sequence ID" value="MCO5956817.1"/>
    <property type="molecule type" value="Genomic_DNA"/>
</dbReference>
<dbReference type="Pfam" id="PF00528">
    <property type="entry name" value="BPD_transp_1"/>
    <property type="match status" value="1"/>
</dbReference>
<sequence>MMLRDATTPQKRSSRGHGIAVGLAAAFCLLFIVCALGADWVAPYSETELIALPWQSPDLAHPLGTDQLGRDMLSRIIYGARTSIGLSLAITGIAFAIGVTLGLAAVSLGGLADQAISRVVDLFMALPPLILALLAISIFGTSLLTLTIVAAALSSMRVFRLTRSLGADIAVRDFVDVARLRGESTWWVMFREVLPNAIIPLIAEFGLRFVFAFLFVASLSFLGLGVQPPMADWGGMVRENVGAFNYGKITPLVPATCIALLAISVNLLGDWLVQKRRGA</sequence>
<keyword evidence="6 7" id="KW-0472">Membrane</keyword>
<dbReference type="Gene3D" id="1.10.3720.10">
    <property type="entry name" value="MetI-like"/>
    <property type="match status" value="1"/>
</dbReference>
<evidence type="ECO:0000256" key="3">
    <source>
        <dbReference type="ARBA" id="ARBA00022475"/>
    </source>
</evidence>
<gene>
    <name evidence="9" type="ORF">NBH21_08560</name>
</gene>
<keyword evidence="3" id="KW-1003">Cell membrane</keyword>
<evidence type="ECO:0000256" key="6">
    <source>
        <dbReference type="ARBA" id="ARBA00023136"/>
    </source>
</evidence>
<evidence type="ECO:0000256" key="4">
    <source>
        <dbReference type="ARBA" id="ARBA00022692"/>
    </source>
</evidence>
<comment type="subcellular location">
    <subcellularLocation>
        <location evidence="1 7">Cell membrane</location>
        <topology evidence="1 7">Multi-pass membrane protein</topology>
    </subcellularLocation>
</comment>